<sequence length="101" mass="11481">MYLVLDPRLSYTGLKSDYADNPELLVDLDFSKAALQSHFDTVYAKPTSNSAAVDVTTPESPTKFDFTSRYNQRAIAAENELAEYFRLTITPEPWTVDPLQW</sequence>
<dbReference type="EMBL" id="JARIHO010000022">
    <property type="protein sequence ID" value="KAJ7343916.1"/>
    <property type="molecule type" value="Genomic_DNA"/>
</dbReference>
<comment type="caution">
    <text evidence="1">The sequence shown here is derived from an EMBL/GenBank/DDBJ whole genome shotgun (WGS) entry which is preliminary data.</text>
</comment>
<name>A0AAD6ZY72_9AGAR</name>
<evidence type="ECO:0000313" key="2">
    <source>
        <dbReference type="Proteomes" id="UP001218218"/>
    </source>
</evidence>
<proteinExistence type="predicted"/>
<organism evidence="1 2">
    <name type="scientific">Mycena albidolilacea</name>
    <dbReference type="NCBI Taxonomy" id="1033008"/>
    <lineage>
        <taxon>Eukaryota</taxon>
        <taxon>Fungi</taxon>
        <taxon>Dikarya</taxon>
        <taxon>Basidiomycota</taxon>
        <taxon>Agaricomycotina</taxon>
        <taxon>Agaricomycetes</taxon>
        <taxon>Agaricomycetidae</taxon>
        <taxon>Agaricales</taxon>
        <taxon>Marasmiineae</taxon>
        <taxon>Mycenaceae</taxon>
        <taxon>Mycena</taxon>
    </lineage>
</organism>
<gene>
    <name evidence="1" type="ORF">DFH08DRAFT_962062</name>
</gene>
<accession>A0AAD6ZY72</accession>
<dbReference type="AlphaFoldDB" id="A0AAD6ZY72"/>
<dbReference type="Proteomes" id="UP001218218">
    <property type="component" value="Unassembled WGS sequence"/>
</dbReference>
<evidence type="ECO:0000313" key="1">
    <source>
        <dbReference type="EMBL" id="KAJ7343916.1"/>
    </source>
</evidence>
<protein>
    <submittedName>
        <fullName evidence="1">Uncharacterized protein</fullName>
    </submittedName>
</protein>
<keyword evidence="2" id="KW-1185">Reference proteome</keyword>
<reference evidence="1" key="1">
    <citation type="submission" date="2023-03" db="EMBL/GenBank/DDBJ databases">
        <title>Massive genome expansion in bonnet fungi (Mycena s.s.) driven by repeated elements and novel gene families across ecological guilds.</title>
        <authorList>
            <consortium name="Lawrence Berkeley National Laboratory"/>
            <person name="Harder C.B."/>
            <person name="Miyauchi S."/>
            <person name="Viragh M."/>
            <person name="Kuo A."/>
            <person name="Thoen E."/>
            <person name="Andreopoulos B."/>
            <person name="Lu D."/>
            <person name="Skrede I."/>
            <person name="Drula E."/>
            <person name="Henrissat B."/>
            <person name="Morin E."/>
            <person name="Kohler A."/>
            <person name="Barry K."/>
            <person name="LaButti K."/>
            <person name="Morin E."/>
            <person name="Salamov A."/>
            <person name="Lipzen A."/>
            <person name="Mereny Z."/>
            <person name="Hegedus B."/>
            <person name="Baldrian P."/>
            <person name="Stursova M."/>
            <person name="Weitz H."/>
            <person name="Taylor A."/>
            <person name="Grigoriev I.V."/>
            <person name="Nagy L.G."/>
            <person name="Martin F."/>
            <person name="Kauserud H."/>
        </authorList>
    </citation>
    <scope>NUCLEOTIDE SEQUENCE</scope>
    <source>
        <strain evidence="1">CBHHK002</strain>
    </source>
</reference>